<name>A0A482WRR5_LAOST</name>
<evidence type="ECO:0000256" key="3">
    <source>
        <dbReference type="ARBA" id="ARBA00022692"/>
    </source>
</evidence>
<sequence>MPLCSARAELLPMKAHFFLFNAGTAPIVPFMPVYAKQLGFSSALVGTIYTILPFTGMLTKPIVGAISDRFRCHKLLFIASIVITIVSFFAIMYIPPVEGQLLGEVHCAPAYTHLKFCPPPNRTDRYMVDKVMAEHKDNTSITCKMECIGTPEFTTEVCSVWGFKHYCSTTQPSSNFIALAQAHALKDPNIGKTAVIKSTTTPAPVTSLQDLKFEGALQPYHTEQFGGCLFIRMTGVRDLTSNDYQNEIAPTCRRPVHTTCKLACDSPALADIGEDRDLETPVVHYQFWALVACLILSWMGMAAVVSIGDTLCFGLLGDRPGDYGYQRLWGSVGWGYFAIIAGLLVDMFSNGLVVKNYTPVFYLMAVILILDVVAASRIKQTEHKQSLNILKDVRKMLMNVRILVFLLWCIIVGMCTSLIWNFLFWHLETLAKGNDVVWLKTLQGAIMAVQCFGGELPFFFISSWMLKKIGHVNAMSLVLFAFGVRFLLYSILVDVWWCLPIELLNGLTFGTFYATMASYASIIAPPGTEATIQGMVGAVFEGIGLSSGSFIGGLLFFYMDGAVVFRMYGLIVLSLCCIHICVQLYLGRHGTSIASTSGKEFNHSARYASPNDAISMLGDHNELTNS</sequence>
<feature type="transmembrane region" description="Helical" evidence="6">
    <location>
        <begin position="399"/>
        <end position="425"/>
    </location>
</feature>
<evidence type="ECO:0000256" key="6">
    <source>
        <dbReference type="SAM" id="Phobius"/>
    </source>
</evidence>
<feature type="transmembrane region" description="Helical" evidence="6">
    <location>
        <begin position="445"/>
        <end position="465"/>
    </location>
</feature>
<proteinExistence type="inferred from homology"/>
<feature type="domain" description="Major facilitator superfamily associated" evidence="7">
    <location>
        <begin position="12"/>
        <end position="567"/>
    </location>
</feature>
<feature type="transmembrane region" description="Helical" evidence="6">
    <location>
        <begin position="477"/>
        <end position="497"/>
    </location>
</feature>
<dbReference type="Gene3D" id="1.20.1250.20">
    <property type="entry name" value="MFS general substrate transporter like domains"/>
    <property type="match status" value="3"/>
</dbReference>
<comment type="similarity">
    <text evidence="2">Belongs to the major facilitator superfamily. MFSD6 family.</text>
</comment>
<feature type="transmembrane region" description="Helical" evidence="6">
    <location>
        <begin position="536"/>
        <end position="559"/>
    </location>
</feature>
<organism evidence="8 9">
    <name type="scientific">Laodelphax striatellus</name>
    <name type="common">Small brown planthopper</name>
    <name type="synonym">Delphax striatella</name>
    <dbReference type="NCBI Taxonomy" id="195883"/>
    <lineage>
        <taxon>Eukaryota</taxon>
        <taxon>Metazoa</taxon>
        <taxon>Ecdysozoa</taxon>
        <taxon>Arthropoda</taxon>
        <taxon>Hexapoda</taxon>
        <taxon>Insecta</taxon>
        <taxon>Pterygota</taxon>
        <taxon>Neoptera</taxon>
        <taxon>Paraneoptera</taxon>
        <taxon>Hemiptera</taxon>
        <taxon>Auchenorrhyncha</taxon>
        <taxon>Fulgoroidea</taxon>
        <taxon>Delphacidae</taxon>
        <taxon>Criomorphinae</taxon>
        <taxon>Laodelphax</taxon>
    </lineage>
</organism>
<feature type="transmembrane region" description="Helical" evidence="6">
    <location>
        <begin position="17"/>
        <end position="35"/>
    </location>
</feature>
<protein>
    <recommendedName>
        <fullName evidence="7">Major facilitator superfamily associated domain-containing protein</fullName>
    </recommendedName>
</protein>
<evidence type="ECO:0000256" key="2">
    <source>
        <dbReference type="ARBA" id="ARBA00005241"/>
    </source>
</evidence>
<evidence type="ECO:0000259" key="7">
    <source>
        <dbReference type="Pfam" id="PF12832"/>
    </source>
</evidence>
<evidence type="ECO:0000256" key="4">
    <source>
        <dbReference type="ARBA" id="ARBA00022989"/>
    </source>
</evidence>
<feature type="transmembrane region" description="Helical" evidence="6">
    <location>
        <begin position="503"/>
        <end position="524"/>
    </location>
</feature>
<feature type="transmembrane region" description="Helical" evidence="6">
    <location>
        <begin position="75"/>
        <end position="94"/>
    </location>
</feature>
<feature type="transmembrane region" description="Helical" evidence="6">
    <location>
        <begin position="565"/>
        <end position="586"/>
    </location>
</feature>
<dbReference type="GO" id="GO:0016020">
    <property type="term" value="C:membrane"/>
    <property type="evidence" value="ECO:0007669"/>
    <property type="project" value="UniProtKB-SubCell"/>
</dbReference>
<dbReference type="Proteomes" id="UP000291343">
    <property type="component" value="Unassembled WGS sequence"/>
</dbReference>
<keyword evidence="3 6" id="KW-0812">Transmembrane</keyword>
<dbReference type="PANTHER" id="PTHR16172">
    <property type="entry name" value="MAJOR FACILITATOR SUPERFAMILY DOMAIN-CONTAINING PROTEIN 6-LIKE"/>
    <property type="match status" value="1"/>
</dbReference>
<comment type="caution">
    <text evidence="8">The sequence shown here is derived from an EMBL/GenBank/DDBJ whole genome shotgun (WGS) entry which is preliminary data.</text>
</comment>
<reference evidence="8 9" key="1">
    <citation type="journal article" date="2017" name="Gigascience">
        <title>Genome sequence of the small brown planthopper, Laodelphax striatellus.</title>
        <authorList>
            <person name="Zhu J."/>
            <person name="Jiang F."/>
            <person name="Wang X."/>
            <person name="Yang P."/>
            <person name="Bao Y."/>
            <person name="Zhao W."/>
            <person name="Wang W."/>
            <person name="Lu H."/>
            <person name="Wang Q."/>
            <person name="Cui N."/>
            <person name="Li J."/>
            <person name="Chen X."/>
            <person name="Luo L."/>
            <person name="Yu J."/>
            <person name="Kang L."/>
            <person name="Cui F."/>
        </authorList>
    </citation>
    <scope>NUCLEOTIDE SEQUENCE [LARGE SCALE GENOMIC DNA]</scope>
    <source>
        <strain evidence="8">Lst14</strain>
    </source>
</reference>
<dbReference type="Pfam" id="PF12832">
    <property type="entry name" value="MFS_1_like"/>
    <property type="match status" value="1"/>
</dbReference>
<keyword evidence="9" id="KW-1185">Reference proteome</keyword>
<keyword evidence="4 6" id="KW-1133">Transmembrane helix</keyword>
<dbReference type="InterPro" id="IPR051717">
    <property type="entry name" value="MFS_MFSD6"/>
</dbReference>
<dbReference type="SUPFAM" id="SSF103473">
    <property type="entry name" value="MFS general substrate transporter"/>
    <property type="match status" value="1"/>
</dbReference>
<dbReference type="PANTHER" id="PTHR16172:SF30">
    <property type="entry name" value="SUGAR BABY, ISOFORM C"/>
    <property type="match status" value="1"/>
</dbReference>
<dbReference type="FunCoup" id="A0A482WRR5">
    <property type="interactions" value="10"/>
</dbReference>
<evidence type="ECO:0000313" key="9">
    <source>
        <dbReference type="Proteomes" id="UP000291343"/>
    </source>
</evidence>
<dbReference type="EMBL" id="QKKF02026609">
    <property type="protein sequence ID" value="RZF36309.1"/>
    <property type="molecule type" value="Genomic_DNA"/>
</dbReference>
<dbReference type="InterPro" id="IPR036259">
    <property type="entry name" value="MFS_trans_sf"/>
</dbReference>
<comment type="subcellular location">
    <subcellularLocation>
        <location evidence="1">Membrane</location>
        <topology evidence="1">Multi-pass membrane protein</topology>
    </subcellularLocation>
</comment>
<feature type="transmembrane region" description="Helical" evidence="6">
    <location>
        <begin position="41"/>
        <end position="63"/>
    </location>
</feature>
<accession>A0A482WRR5</accession>
<keyword evidence="5 6" id="KW-0472">Membrane</keyword>
<feature type="transmembrane region" description="Helical" evidence="6">
    <location>
        <begin position="287"/>
        <end position="316"/>
    </location>
</feature>
<dbReference type="OrthoDB" id="515887at2759"/>
<dbReference type="AlphaFoldDB" id="A0A482WRR5"/>
<dbReference type="CDD" id="cd17335">
    <property type="entry name" value="MFS_MFSD6"/>
    <property type="match status" value="1"/>
</dbReference>
<feature type="transmembrane region" description="Helical" evidence="6">
    <location>
        <begin position="328"/>
        <end position="348"/>
    </location>
</feature>
<feature type="transmembrane region" description="Helical" evidence="6">
    <location>
        <begin position="360"/>
        <end position="378"/>
    </location>
</feature>
<evidence type="ECO:0000256" key="1">
    <source>
        <dbReference type="ARBA" id="ARBA00004141"/>
    </source>
</evidence>
<evidence type="ECO:0000256" key="5">
    <source>
        <dbReference type="ARBA" id="ARBA00023136"/>
    </source>
</evidence>
<dbReference type="InParanoid" id="A0A482WRR5"/>
<evidence type="ECO:0000313" key="8">
    <source>
        <dbReference type="EMBL" id="RZF36309.1"/>
    </source>
</evidence>
<dbReference type="InterPro" id="IPR024989">
    <property type="entry name" value="MFS_assoc_dom"/>
</dbReference>
<gene>
    <name evidence="8" type="ORF">LSTR_LSTR014573</name>
</gene>